<gene>
    <name evidence="3" type="ORF">HRI96_01355</name>
</gene>
<sequence>MKTYEFEITKNPLKDRDDVVKSLVQMLEPCMDKFVMGNTGLFNYNGSTTYCDRVGLFEGWSRLLWGIGPLLAGGYKWSGLSVYKEGLSNGTDPSSPYYWGDVHDFDQRIVEMAAISLAVMLNKKELWDDYSKAEQDRIYKWLDMVNGRSFSENNWKFFRILVNLLFEQVGRPVNEERLENDLALIESFYIDDGWYRDAVPFDNYNPFAIQFYSMIYYYFRKDKDKERCKRYEERVKLFAKQHIHYLTEDGLFVPYGRSLTYRFAVVSFYSACAFAGIEVLPWGVMKGIILRNLRWWFKQPIFDREGMLTVGYRYPDLTIADQYNSPGSPYWAFKTYLMLALPADHPFWTSKEEELPKLPDVKCLKVPRIIFSRTKEDVVLLNGGQYPEYQMNHAADKYAKFAYSAKFGFSCSISNYGFEKTGCDSMLYVGTGDGYWRQRRKCESVEMCEDYSKTVWKPYDDTEICTYLIPAGCFHIRIHIITSQRDLLTKEGGFGLARYKDFDLELPVNAKSKAKSDVSLVFPWGFSYIADPSGDREASYIMPAPNLNNMASCVLVPVLSGEIKKGKKNYHICVTGASPNTGYADKIPAVHYDEASGILTVGGKKLELK</sequence>
<dbReference type="Pfam" id="PF10022">
    <property type="entry name" value="DUF2264"/>
    <property type="match status" value="1"/>
</dbReference>
<dbReference type="InterPro" id="IPR016624">
    <property type="entry name" value="UCP014753"/>
</dbReference>
<protein>
    <submittedName>
        <fullName evidence="3">DUF2264 domain-containing protein</fullName>
    </submittedName>
</protein>
<dbReference type="EMBL" id="CP054257">
    <property type="protein sequence ID" value="QTQ10960.1"/>
    <property type="molecule type" value="Genomic_DNA"/>
</dbReference>
<dbReference type="AlphaFoldDB" id="A0A975EYF7"/>
<name>A0A975EYF7_9SPIR</name>
<dbReference type="InterPro" id="IPR049237">
    <property type="entry name" value="DUF2264_C"/>
</dbReference>
<dbReference type="RefSeq" id="WP_210117753.1">
    <property type="nucleotide sequence ID" value="NZ_CP054257.1"/>
</dbReference>
<evidence type="ECO:0000259" key="2">
    <source>
        <dbReference type="Pfam" id="PF20938"/>
    </source>
</evidence>
<feature type="domain" description="DUF2264" evidence="2">
    <location>
        <begin position="359"/>
        <end position="581"/>
    </location>
</feature>
<accession>A0A975EYF7</accession>
<proteinExistence type="predicted"/>
<dbReference type="PANTHER" id="PTHR35339">
    <property type="entry name" value="LINALOOL DEHYDRATASE_ISOMERASE DOMAIN-CONTAINING PROTEIN"/>
    <property type="match status" value="1"/>
</dbReference>
<organism evidence="3 4">
    <name type="scientific">Treponema parvum</name>
    <dbReference type="NCBI Taxonomy" id="138851"/>
    <lineage>
        <taxon>Bacteria</taxon>
        <taxon>Pseudomonadati</taxon>
        <taxon>Spirochaetota</taxon>
        <taxon>Spirochaetia</taxon>
        <taxon>Spirochaetales</taxon>
        <taxon>Treponemataceae</taxon>
        <taxon>Treponema</taxon>
    </lineage>
</organism>
<dbReference type="Pfam" id="PF20938">
    <property type="entry name" value="DUF2264_C"/>
    <property type="match status" value="1"/>
</dbReference>
<evidence type="ECO:0000313" key="3">
    <source>
        <dbReference type="EMBL" id="QTQ10960.1"/>
    </source>
</evidence>
<evidence type="ECO:0000313" key="4">
    <source>
        <dbReference type="Proteomes" id="UP000671995"/>
    </source>
</evidence>
<reference evidence="3" key="2">
    <citation type="journal article" date="2021" name="Microbiol. Resour. Announc.">
        <title>Complete Genome Sequences of Three Human Oral Treponema parvum Isolates.</title>
        <authorList>
            <person name="Zeng H."/>
            <person name="Watt R.M."/>
        </authorList>
    </citation>
    <scope>NUCLEOTIDE SEQUENCE</scope>
    <source>
        <strain evidence="3">ATCC 700773</strain>
    </source>
</reference>
<dbReference type="PANTHER" id="PTHR35339:SF4">
    <property type="entry name" value="LINALOOL DEHYDRATASE_ISOMERASE DOMAIN-CONTAINING PROTEIN"/>
    <property type="match status" value="1"/>
</dbReference>
<feature type="domain" description="DUF2264" evidence="1">
    <location>
        <begin position="15"/>
        <end position="354"/>
    </location>
</feature>
<reference evidence="3" key="1">
    <citation type="submission" date="2020-05" db="EMBL/GenBank/DDBJ databases">
        <authorList>
            <person name="Zeng H."/>
            <person name="Chan Y.K."/>
            <person name="Watt R.M."/>
        </authorList>
    </citation>
    <scope>NUCLEOTIDE SEQUENCE</scope>
    <source>
        <strain evidence="3">ATCC 700773</strain>
    </source>
</reference>
<dbReference type="Proteomes" id="UP000671995">
    <property type="component" value="Chromosome"/>
</dbReference>
<dbReference type="PIRSF" id="PIRSF014753">
    <property type="entry name" value="UCP014753"/>
    <property type="match status" value="1"/>
</dbReference>
<evidence type="ECO:0000259" key="1">
    <source>
        <dbReference type="Pfam" id="PF10022"/>
    </source>
</evidence>
<dbReference type="InterPro" id="IPR049349">
    <property type="entry name" value="DUF2264_N"/>
</dbReference>